<comment type="caution">
    <text evidence="2">The sequence shown here is derived from an EMBL/GenBank/DDBJ whole genome shotgun (WGS) entry which is preliminary data.</text>
</comment>
<dbReference type="EMBL" id="BMAV01008317">
    <property type="protein sequence ID" value="GFY51804.1"/>
    <property type="molecule type" value="Genomic_DNA"/>
</dbReference>
<evidence type="ECO:0000313" key="2">
    <source>
        <dbReference type="EMBL" id="GFY51804.1"/>
    </source>
</evidence>
<gene>
    <name evidence="2" type="ORF">TNIN_115501</name>
</gene>
<accession>A0A8X6XEJ7</accession>
<keyword evidence="3" id="KW-1185">Reference proteome</keyword>
<sequence length="131" mass="15500">MVKNCLQIGPRHRAFASMILQEQVRPLQDVNHRCLIRKESETRFHNCNRDRWCQTFKSRYSRPSNPLKSPSKHPLKRTKGEGCVASDPNRVVNCIHKMPENQADNCKIPVYALVKKRIRKTTRFFEGRQRR</sequence>
<feature type="region of interest" description="Disordered" evidence="1">
    <location>
        <begin position="60"/>
        <end position="82"/>
    </location>
</feature>
<evidence type="ECO:0000256" key="1">
    <source>
        <dbReference type="SAM" id="MobiDB-lite"/>
    </source>
</evidence>
<dbReference type="Proteomes" id="UP000886998">
    <property type="component" value="Unassembled WGS sequence"/>
</dbReference>
<dbReference type="AlphaFoldDB" id="A0A8X6XEJ7"/>
<name>A0A8X6XEJ7_9ARAC</name>
<reference evidence="2" key="1">
    <citation type="submission" date="2020-08" db="EMBL/GenBank/DDBJ databases">
        <title>Multicomponent nature underlies the extraordinary mechanical properties of spider dragline silk.</title>
        <authorList>
            <person name="Kono N."/>
            <person name="Nakamura H."/>
            <person name="Mori M."/>
            <person name="Yoshida Y."/>
            <person name="Ohtoshi R."/>
            <person name="Malay A.D."/>
            <person name="Moran D.A.P."/>
            <person name="Tomita M."/>
            <person name="Numata K."/>
            <person name="Arakawa K."/>
        </authorList>
    </citation>
    <scope>NUCLEOTIDE SEQUENCE</scope>
</reference>
<proteinExistence type="predicted"/>
<protein>
    <submittedName>
        <fullName evidence="2">Uncharacterized protein</fullName>
    </submittedName>
</protein>
<evidence type="ECO:0000313" key="3">
    <source>
        <dbReference type="Proteomes" id="UP000886998"/>
    </source>
</evidence>
<organism evidence="2 3">
    <name type="scientific">Trichonephila inaurata madagascariensis</name>
    <dbReference type="NCBI Taxonomy" id="2747483"/>
    <lineage>
        <taxon>Eukaryota</taxon>
        <taxon>Metazoa</taxon>
        <taxon>Ecdysozoa</taxon>
        <taxon>Arthropoda</taxon>
        <taxon>Chelicerata</taxon>
        <taxon>Arachnida</taxon>
        <taxon>Araneae</taxon>
        <taxon>Araneomorphae</taxon>
        <taxon>Entelegynae</taxon>
        <taxon>Araneoidea</taxon>
        <taxon>Nephilidae</taxon>
        <taxon>Trichonephila</taxon>
        <taxon>Trichonephila inaurata</taxon>
    </lineage>
</organism>